<dbReference type="GO" id="GO:0003995">
    <property type="term" value="F:acyl-CoA dehydrogenase activity"/>
    <property type="evidence" value="ECO:0007669"/>
    <property type="project" value="TreeGrafter"/>
</dbReference>
<dbReference type="SUPFAM" id="SSF47203">
    <property type="entry name" value="Acyl-CoA dehydrogenase C-terminal domain-like"/>
    <property type="match status" value="1"/>
</dbReference>
<dbReference type="AlphaFoldDB" id="A0A2W5L014"/>
<evidence type="ECO:0000256" key="5">
    <source>
        <dbReference type="ARBA" id="ARBA00023002"/>
    </source>
</evidence>
<protein>
    <submittedName>
        <fullName evidence="8">Acyl-CoA dehydrogenase</fullName>
    </submittedName>
</protein>
<evidence type="ECO:0000313" key="9">
    <source>
        <dbReference type="Proteomes" id="UP000248597"/>
    </source>
</evidence>
<dbReference type="InterPro" id="IPR009075">
    <property type="entry name" value="AcylCo_DH/oxidase_C"/>
</dbReference>
<dbReference type="PANTHER" id="PTHR43884:SF20">
    <property type="entry name" value="ACYL-COA DEHYDROGENASE FADE28"/>
    <property type="match status" value="1"/>
</dbReference>
<keyword evidence="3" id="KW-0285">Flavoprotein</keyword>
<dbReference type="Gene3D" id="2.40.110.10">
    <property type="entry name" value="Butyryl-CoA Dehydrogenase, subunit A, domain 2"/>
    <property type="match status" value="1"/>
</dbReference>
<evidence type="ECO:0000256" key="1">
    <source>
        <dbReference type="ARBA" id="ARBA00001974"/>
    </source>
</evidence>
<evidence type="ECO:0000256" key="2">
    <source>
        <dbReference type="ARBA" id="ARBA00009347"/>
    </source>
</evidence>
<dbReference type="GO" id="GO:0050660">
    <property type="term" value="F:flavin adenine dinucleotide binding"/>
    <property type="evidence" value="ECO:0007669"/>
    <property type="project" value="InterPro"/>
</dbReference>
<comment type="similarity">
    <text evidence="2">Belongs to the acyl-CoA dehydrogenase family.</text>
</comment>
<evidence type="ECO:0000256" key="4">
    <source>
        <dbReference type="ARBA" id="ARBA00022827"/>
    </source>
</evidence>
<dbReference type="Proteomes" id="UP000248597">
    <property type="component" value="Unassembled WGS sequence"/>
</dbReference>
<comment type="cofactor">
    <cofactor evidence="1">
        <name>FAD</name>
        <dbReference type="ChEBI" id="CHEBI:57692"/>
    </cofactor>
</comment>
<comment type="caution">
    <text evidence="8">The sequence shown here is derived from an EMBL/GenBank/DDBJ whole genome shotgun (WGS) entry which is preliminary data.</text>
</comment>
<dbReference type="Gene3D" id="1.20.140.10">
    <property type="entry name" value="Butyryl-CoA Dehydrogenase, subunit A, domain 3"/>
    <property type="match status" value="1"/>
</dbReference>
<dbReference type="Pfam" id="PF00441">
    <property type="entry name" value="Acyl-CoA_dh_1"/>
    <property type="match status" value="1"/>
</dbReference>
<name>A0A2W5L014_SPHMC</name>
<keyword evidence="4" id="KW-0274">FAD</keyword>
<feature type="domain" description="Acyl-CoA dehydrogenase/oxidase C-terminal" evidence="6">
    <location>
        <begin position="217"/>
        <end position="355"/>
    </location>
</feature>
<evidence type="ECO:0000313" key="8">
    <source>
        <dbReference type="EMBL" id="PZQ22622.1"/>
    </source>
</evidence>
<accession>A0A2W5L014</accession>
<evidence type="ECO:0000259" key="6">
    <source>
        <dbReference type="Pfam" id="PF00441"/>
    </source>
</evidence>
<feature type="domain" description="Acyl-CoA dehydrogenase/oxidase N-terminal" evidence="7">
    <location>
        <begin position="6"/>
        <end position="116"/>
    </location>
</feature>
<keyword evidence="5" id="KW-0560">Oxidoreductase</keyword>
<dbReference type="Pfam" id="PF02771">
    <property type="entry name" value="Acyl-CoA_dh_N"/>
    <property type="match status" value="1"/>
</dbReference>
<organism evidence="8 9">
    <name type="scientific">Sphingopyxis macrogoltabida</name>
    <name type="common">Sphingomonas macrogoltabidus</name>
    <dbReference type="NCBI Taxonomy" id="33050"/>
    <lineage>
        <taxon>Bacteria</taxon>
        <taxon>Pseudomonadati</taxon>
        <taxon>Pseudomonadota</taxon>
        <taxon>Alphaproteobacteria</taxon>
        <taxon>Sphingomonadales</taxon>
        <taxon>Sphingomonadaceae</taxon>
        <taxon>Sphingopyxis</taxon>
    </lineage>
</organism>
<gene>
    <name evidence="8" type="ORF">DI569_07800</name>
</gene>
<evidence type="ECO:0000256" key="3">
    <source>
        <dbReference type="ARBA" id="ARBA00022630"/>
    </source>
</evidence>
<dbReference type="Gene3D" id="1.10.540.10">
    <property type="entry name" value="Acyl-CoA dehydrogenase/oxidase, N-terminal domain"/>
    <property type="match status" value="1"/>
</dbReference>
<dbReference type="CDD" id="cd00567">
    <property type="entry name" value="ACAD"/>
    <property type="match status" value="1"/>
</dbReference>
<proteinExistence type="inferred from homology"/>
<reference evidence="8 9" key="1">
    <citation type="submission" date="2017-08" db="EMBL/GenBank/DDBJ databases">
        <title>Infants hospitalized years apart are colonized by the same room-sourced microbial strains.</title>
        <authorList>
            <person name="Brooks B."/>
            <person name="Olm M.R."/>
            <person name="Firek B.A."/>
            <person name="Baker R."/>
            <person name="Thomas B.C."/>
            <person name="Morowitz M.J."/>
            <person name="Banfield J.F."/>
        </authorList>
    </citation>
    <scope>NUCLEOTIDE SEQUENCE [LARGE SCALE GENOMIC DNA]</scope>
    <source>
        <strain evidence="8">S2_005_003_R2_47</strain>
    </source>
</reference>
<dbReference type="InterPro" id="IPR046373">
    <property type="entry name" value="Acyl-CoA_Oxase/DH_mid-dom_sf"/>
</dbReference>
<sequence>MEFGLSDDQKLLVDTLSRALADTVSVDTIRGSDPAHVRDDPLWRQIVEFGVPSLLVPEQFGGLGLSLLDAALVSECLGAAAAPVPHIGASVLAPLALTLAGSAAQQAKWLPRIASGNVAFGVAISEHAAGVRGDAGVVRTAERLTGIARFALDAAGADAFIVADLEGGLHLVAADAPGVTIEPVATIDRTRGIAHLKLDNVAGEPLGEGVAGHALRRMIEAGRIMLAADTLGAASVMIDKAVAYSLERKQFDRIVGSFQAVKHLSAEMVAELEPCRSLIWYAAHSFDALPDECAVMSAHAKSLTDEAGRFVARTATEVHGGIGFTDLLGLHFWFKRIGLNRQLLGGPEYVRQEIAGLLGWGTSRGASACSALDRMPDYVAIERSTAFGRLTP</sequence>
<dbReference type="InterPro" id="IPR036250">
    <property type="entry name" value="AcylCo_DH-like_C"/>
</dbReference>
<dbReference type="InterPro" id="IPR037069">
    <property type="entry name" value="AcylCoA_DH/ox_N_sf"/>
</dbReference>
<dbReference type="InterPro" id="IPR009100">
    <property type="entry name" value="AcylCoA_DH/oxidase_NM_dom_sf"/>
</dbReference>
<dbReference type="InterPro" id="IPR013786">
    <property type="entry name" value="AcylCoA_DH/ox_N"/>
</dbReference>
<evidence type="ECO:0000259" key="7">
    <source>
        <dbReference type="Pfam" id="PF02771"/>
    </source>
</evidence>
<dbReference type="SUPFAM" id="SSF56645">
    <property type="entry name" value="Acyl-CoA dehydrogenase NM domain-like"/>
    <property type="match status" value="1"/>
</dbReference>
<dbReference type="EMBL" id="QFPJ01000013">
    <property type="protein sequence ID" value="PZQ22622.1"/>
    <property type="molecule type" value="Genomic_DNA"/>
</dbReference>
<dbReference type="PANTHER" id="PTHR43884">
    <property type="entry name" value="ACYL-COA DEHYDROGENASE"/>
    <property type="match status" value="1"/>
</dbReference>